<keyword evidence="1" id="KW-0812">Transmembrane</keyword>
<feature type="transmembrane region" description="Helical" evidence="1">
    <location>
        <begin position="39"/>
        <end position="61"/>
    </location>
</feature>
<keyword evidence="1" id="KW-0472">Membrane</keyword>
<evidence type="ECO:0000256" key="1">
    <source>
        <dbReference type="SAM" id="Phobius"/>
    </source>
</evidence>
<dbReference type="Proteomes" id="UP001596296">
    <property type="component" value="Unassembled WGS sequence"/>
</dbReference>
<gene>
    <name evidence="2" type="ORF">ACFQE9_12405</name>
</gene>
<keyword evidence="3" id="KW-1185">Reference proteome</keyword>
<dbReference type="AlphaFoldDB" id="A0ABD5UYB5"/>
<dbReference type="EMBL" id="JBHSXL010000009">
    <property type="protein sequence ID" value="MFC6893400.1"/>
    <property type="molecule type" value="Genomic_DNA"/>
</dbReference>
<keyword evidence="1" id="KW-1133">Transmembrane helix</keyword>
<evidence type="ECO:0000313" key="2">
    <source>
        <dbReference type="EMBL" id="MFC6893400.1"/>
    </source>
</evidence>
<protein>
    <submittedName>
        <fullName evidence="2">Uncharacterized protein</fullName>
    </submittedName>
</protein>
<evidence type="ECO:0000313" key="3">
    <source>
        <dbReference type="Proteomes" id="UP001596296"/>
    </source>
</evidence>
<dbReference type="RefSeq" id="WP_379745044.1">
    <property type="nucleotide sequence ID" value="NZ_JBHSVN010000001.1"/>
</dbReference>
<organism evidence="2 3">
    <name type="scientific">Halopenitus salinus</name>
    <dbReference type="NCBI Taxonomy" id="1198295"/>
    <lineage>
        <taxon>Archaea</taxon>
        <taxon>Methanobacteriati</taxon>
        <taxon>Methanobacteriota</taxon>
        <taxon>Stenosarchaea group</taxon>
        <taxon>Halobacteria</taxon>
        <taxon>Halobacteriales</taxon>
        <taxon>Haloferacaceae</taxon>
        <taxon>Halopenitus</taxon>
    </lineage>
</organism>
<reference evidence="2 3" key="1">
    <citation type="journal article" date="2019" name="Int. J. Syst. Evol. Microbiol.">
        <title>The Global Catalogue of Microorganisms (GCM) 10K type strain sequencing project: providing services to taxonomists for standard genome sequencing and annotation.</title>
        <authorList>
            <consortium name="The Broad Institute Genomics Platform"/>
            <consortium name="The Broad Institute Genome Sequencing Center for Infectious Disease"/>
            <person name="Wu L."/>
            <person name="Ma J."/>
        </authorList>
    </citation>
    <scope>NUCLEOTIDE SEQUENCE [LARGE SCALE GENOMIC DNA]</scope>
    <source>
        <strain evidence="2 3">SKJ47</strain>
    </source>
</reference>
<proteinExistence type="predicted"/>
<feature type="transmembrane region" description="Helical" evidence="1">
    <location>
        <begin position="73"/>
        <end position="93"/>
    </location>
</feature>
<sequence length="138" mass="14243">MERRQIAPRIGALASVITAVVAAAPFVLVDGNTQLLAAYYGSGPVGLTAVVAFTLVGAVGFASGERGNVDPEAMAGGLVVLGVVVVGLVGLWWASIDETVLYSFPSGYRWIEWHPVAVFIAAIAVLVAAGVYARSVLE</sequence>
<comment type="caution">
    <text evidence="2">The sequence shown here is derived from an EMBL/GenBank/DDBJ whole genome shotgun (WGS) entry which is preliminary data.</text>
</comment>
<dbReference type="Pfam" id="PF24416">
    <property type="entry name" value="DUF7548"/>
    <property type="match status" value="1"/>
</dbReference>
<dbReference type="InterPro" id="IPR055970">
    <property type="entry name" value="DUF7548"/>
</dbReference>
<name>A0ABD5UYB5_9EURY</name>
<feature type="transmembrane region" description="Helical" evidence="1">
    <location>
        <begin position="113"/>
        <end position="133"/>
    </location>
</feature>
<accession>A0ABD5UYB5</accession>